<dbReference type="EMBL" id="VUJW01000001">
    <property type="protein sequence ID" value="KAA1429143.1"/>
    <property type="molecule type" value="Genomic_DNA"/>
</dbReference>
<dbReference type="InterPro" id="IPR000160">
    <property type="entry name" value="GGDEF_dom"/>
</dbReference>
<dbReference type="AlphaFoldDB" id="A0A5B1M8L4"/>
<sequence length="509" mass="56061">MHVFAGSRPRALWTTAAGWLPRGGALGLEEWEARHRAICVLLWTHAVALPFIGLLRGQSLMHVLAEAAVVAWFALGAQVRWLSVPARSALATLGLLTSSAVVVHFFGGLIEMHFHFFVMVAVVALYQAWMPFLLALIFVVLHHSLTGTFAPDAVYNHPAAVSNPWLWGLVHGGFILAESVACLVYWRASEQALDREREARFAAQDAHRDLARAQELSGMGSWDWHVASDTVTWSDHMYSLAGADSEKFTPSIQSFLAVVHPEDRDRVGKLIQSAYETQADLDYECRLVRPDGTVRTIHALGETRRDVNGEVTQMSGTCHDVTERKQLQEEITHLAFHDPLTALANRRLFLDRLDHALAQLRRSDGTFAILFIDLDDFKEINDSYGHTAGDALLQEVAGRLRRAVRETDTIARFGGDEFAVLCDQADLDIATQAAQRIEAELRHPTVIEGNQVEVAGSIGIAIADRDADADTLLRQADAAMYAVKALDKQSHSAFPSAHAVTSAPETRGS</sequence>
<comment type="caution">
    <text evidence="4">The sequence shown here is derived from an EMBL/GenBank/DDBJ whole genome shotgun (WGS) entry which is preliminary data.</text>
</comment>
<dbReference type="PANTHER" id="PTHR46663">
    <property type="entry name" value="DIGUANYLATE CYCLASE DGCT-RELATED"/>
    <property type="match status" value="1"/>
</dbReference>
<keyword evidence="1" id="KW-1133">Transmembrane helix</keyword>
<dbReference type="InterPro" id="IPR035965">
    <property type="entry name" value="PAS-like_dom_sf"/>
</dbReference>
<name>A0A5B1M8L4_9ACTN</name>
<dbReference type="Gene3D" id="3.30.70.270">
    <property type="match status" value="1"/>
</dbReference>
<dbReference type="Gene3D" id="2.10.70.100">
    <property type="match status" value="1"/>
</dbReference>
<dbReference type="SMART" id="SM00267">
    <property type="entry name" value="GGDEF"/>
    <property type="match status" value="1"/>
</dbReference>
<dbReference type="PANTHER" id="PTHR46663:SF3">
    <property type="entry name" value="SLL0267 PROTEIN"/>
    <property type="match status" value="1"/>
</dbReference>
<reference evidence="4 5" key="1">
    <citation type="submission" date="2019-09" db="EMBL/GenBank/DDBJ databases">
        <title>Nocardioides panacisoli sp. nov., isolated from the soil of a ginseng field.</title>
        <authorList>
            <person name="Cho C."/>
        </authorList>
    </citation>
    <scope>NUCLEOTIDE SEQUENCE [LARGE SCALE GENOMIC DNA]</scope>
    <source>
        <strain evidence="4 5">BN140041</strain>
    </source>
</reference>
<dbReference type="InterPro" id="IPR029787">
    <property type="entry name" value="Nucleotide_cyclase"/>
</dbReference>
<feature type="transmembrane region" description="Helical" evidence="1">
    <location>
        <begin position="35"/>
        <end position="56"/>
    </location>
</feature>
<keyword evidence="1" id="KW-0472">Membrane</keyword>
<evidence type="ECO:0000259" key="3">
    <source>
        <dbReference type="PROSITE" id="PS50887"/>
    </source>
</evidence>
<feature type="transmembrane region" description="Helical" evidence="1">
    <location>
        <begin position="165"/>
        <end position="186"/>
    </location>
</feature>
<keyword evidence="1" id="KW-0812">Transmembrane</keyword>
<dbReference type="InterPro" id="IPR043128">
    <property type="entry name" value="Rev_trsase/Diguanyl_cyclase"/>
</dbReference>
<dbReference type="InterPro" id="IPR013655">
    <property type="entry name" value="PAS_fold_3"/>
</dbReference>
<dbReference type="RefSeq" id="WP_149748765.1">
    <property type="nucleotide sequence ID" value="NZ_VUJW01000001.1"/>
</dbReference>
<dbReference type="InterPro" id="IPR000700">
    <property type="entry name" value="PAS-assoc_C"/>
</dbReference>
<protein>
    <submittedName>
        <fullName evidence="4">Sensor domain-containing diguanylate cyclase</fullName>
    </submittedName>
</protein>
<gene>
    <name evidence="4" type="ORF">F0U47_02805</name>
</gene>
<dbReference type="Pfam" id="PF00990">
    <property type="entry name" value="GGDEF"/>
    <property type="match status" value="1"/>
</dbReference>
<dbReference type="SMART" id="SM00086">
    <property type="entry name" value="PAC"/>
    <property type="match status" value="1"/>
</dbReference>
<proteinExistence type="predicted"/>
<feature type="domain" description="PAC" evidence="2">
    <location>
        <begin position="281"/>
        <end position="333"/>
    </location>
</feature>
<evidence type="ECO:0000256" key="1">
    <source>
        <dbReference type="SAM" id="Phobius"/>
    </source>
</evidence>
<dbReference type="FunFam" id="3.30.70.270:FF:000001">
    <property type="entry name" value="Diguanylate cyclase domain protein"/>
    <property type="match status" value="1"/>
</dbReference>
<dbReference type="SUPFAM" id="SSF55073">
    <property type="entry name" value="Nucleotide cyclase"/>
    <property type="match status" value="1"/>
</dbReference>
<feature type="transmembrane region" description="Helical" evidence="1">
    <location>
        <begin position="116"/>
        <end position="145"/>
    </location>
</feature>
<feature type="domain" description="GGDEF" evidence="3">
    <location>
        <begin position="365"/>
        <end position="496"/>
    </location>
</feature>
<keyword evidence="5" id="KW-1185">Reference proteome</keyword>
<feature type="transmembrane region" description="Helical" evidence="1">
    <location>
        <begin position="63"/>
        <end position="83"/>
    </location>
</feature>
<reference evidence="4 5" key="2">
    <citation type="submission" date="2019-09" db="EMBL/GenBank/DDBJ databases">
        <authorList>
            <person name="Jin C."/>
        </authorList>
    </citation>
    <scope>NUCLEOTIDE SEQUENCE [LARGE SCALE GENOMIC DNA]</scope>
    <source>
        <strain evidence="4 5">BN140041</strain>
    </source>
</reference>
<dbReference type="SUPFAM" id="SSF55785">
    <property type="entry name" value="PYP-like sensor domain (PAS domain)"/>
    <property type="match status" value="1"/>
</dbReference>
<dbReference type="Gene3D" id="3.30.450.20">
    <property type="entry name" value="PAS domain"/>
    <property type="match status" value="1"/>
</dbReference>
<dbReference type="Pfam" id="PF08447">
    <property type="entry name" value="PAS_3"/>
    <property type="match status" value="1"/>
</dbReference>
<dbReference type="Proteomes" id="UP000324351">
    <property type="component" value="Unassembled WGS sequence"/>
</dbReference>
<accession>A0A5B1M8L4</accession>
<dbReference type="InterPro" id="IPR052163">
    <property type="entry name" value="DGC-Regulatory_Protein"/>
</dbReference>
<dbReference type="InterPro" id="IPR000014">
    <property type="entry name" value="PAS"/>
</dbReference>
<organism evidence="4 5">
    <name type="scientific">Nocardioides antri</name>
    <dbReference type="NCBI Taxonomy" id="2607659"/>
    <lineage>
        <taxon>Bacteria</taxon>
        <taxon>Bacillati</taxon>
        <taxon>Actinomycetota</taxon>
        <taxon>Actinomycetes</taxon>
        <taxon>Propionibacteriales</taxon>
        <taxon>Nocardioidaceae</taxon>
        <taxon>Nocardioides</taxon>
    </lineage>
</organism>
<evidence type="ECO:0000259" key="2">
    <source>
        <dbReference type="PROSITE" id="PS50113"/>
    </source>
</evidence>
<dbReference type="NCBIfam" id="TIGR00254">
    <property type="entry name" value="GGDEF"/>
    <property type="match status" value="1"/>
</dbReference>
<dbReference type="InterPro" id="IPR001610">
    <property type="entry name" value="PAC"/>
</dbReference>
<dbReference type="CDD" id="cd00130">
    <property type="entry name" value="PAS"/>
    <property type="match status" value="1"/>
</dbReference>
<dbReference type="PROSITE" id="PS50113">
    <property type="entry name" value="PAC"/>
    <property type="match status" value="1"/>
</dbReference>
<evidence type="ECO:0000313" key="5">
    <source>
        <dbReference type="Proteomes" id="UP000324351"/>
    </source>
</evidence>
<dbReference type="PROSITE" id="PS50887">
    <property type="entry name" value="GGDEF"/>
    <property type="match status" value="1"/>
</dbReference>
<dbReference type="NCBIfam" id="TIGR00229">
    <property type="entry name" value="sensory_box"/>
    <property type="match status" value="1"/>
</dbReference>
<dbReference type="CDD" id="cd01949">
    <property type="entry name" value="GGDEF"/>
    <property type="match status" value="1"/>
</dbReference>
<evidence type="ECO:0000313" key="4">
    <source>
        <dbReference type="EMBL" id="KAA1429143.1"/>
    </source>
</evidence>
<feature type="transmembrane region" description="Helical" evidence="1">
    <location>
        <begin position="89"/>
        <end position="109"/>
    </location>
</feature>